<accession>A0A9J6BF17</accession>
<evidence type="ECO:0000313" key="9">
    <source>
        <dbReference type="EMBL" id="KAG5668460.1"/>
    </source>
</evidence>
<keyword evidence="7" id="KW-0378">Hydrolase</keyword>
<dbReference type="InterPro" id="IPR043504">
    <property type="entry name" value="Peptidase_S1_PA_chymotrypsin"/>
</dbReference>
<dbReference type="GO" id="GO:0006508">
    <property type="term" value="P:proteolysis"/>
    <property type="evidence" value="ECO:0007669"/>
    <property type="project" value="UniProtKB-KW"/>
</dbReference>
<feature type="domain" description="Peptidase S1" evidence="8">
    <location>
        <begin position="12"/>
        <end position="223"/>
    </location>
</feature>
<evidence type="ECO:0000313" key="10">
    <source>
        <dbReference type="Proteomes" id="UP001107558"/>
    </source>
</evidence>
<keyword evidence="7" id="KW-0645">Protease</keyword>
<evidence type="ECO:0000256" key="1">
    <source>
        <dbReference type="ARBA" id="ARBA00004613"/>
    </source>
</evidence>
<dbReference type="Gene3D" id="2.40.10.10">
    <property type="entry name" value="Trypsin-like serine proteases"/>
    <property type="match status" value="3"/>
</dbReference>
<dbReference type="PROSITE" id="PS50240">
    <property type="entry name" value="TRYPSIN_DOM"/>
    <property type="match status" value="1"/>
</dbReference>
<dbReference type="PRINTS" id="PR00722">
    <property type="entry name" value="CHYMOTRYPSIN"/>
</dbReference>
<keyword evidence="4" id="KW-1015">Disulfide bond</keyword>
<evidence type="ECO:0000256" key="6">
    <source>
        <dbReference type="ARBA" id="ARBA00024195"/>
    </source>
</evidence>
<dbReference type="SUPFAM" id="SSF50494">
    <property type="entry name" value="Trypsin-like serine proteases"/>
    <property type="match status" value="1"/>
</dbReference>
<evidence type="ECO:0000256" key="4">
    <source>
        <dbReference type="ARBA" id="ARBA00023157"/>
    </source>
</evidence>
<protein>
    <recommendedName>
        <fullName evidence="8">Peptidase S1 domain-containing protein</fullName>
    </recommendedName>
</protein>
<keyword evidence="5" id="KW-0325">Glycoprotein</keyword>
<dbReference type="EMBL" id="JADBJN010000004">
    <property type="protein sequence ID" value="KAG5668460.1"/>
    <property type="molecule type" value="Genomic_DNA"/>
</dbReference>
<dbReference type="PANTHER" id="PTHR24260:SF136">
    <property type="entry name" value="GH08193P-RELATED"/>
    <property type="match status" value="1"/>
</dbReference>
<comment type="caution">
    <text evidence="9">The sequence shown here is derived from an EMBL/GenBank/DDBJ whole genome shotgun (WGS) entry which is preliminary data.</text>
</comment>
<dbReference type="InterPro" id="IPR033116">
    <property type="entry name" value="TRYPSIN_SER"/>
</dbReference>
<dbReference type="InterPro" id="IPR001254">
    <property type="entry name" value="Trypsin_dom"/>
</dbReference>
<dbReference type="InterPro" id="IPR009003">
    <property type="entry name" value="Peptidase_S1_PA"/>
</dbReference>
<dbReference type="OrthoDB" id="5565075at2759"/>
<keyword evidence="2" id="KW-0964">Secreted</keyword>
<evidence type="ECO:0000256" key="7">
    <source>
        <dbReference type="RuleBase" id="RU363034"/>
    </source>
</evidence>
<keyword evidence="3" id="KW-0732">Signal</keyword>
<dbReference type="PANTHER" id="PTHR24260">
    <property type="match status" value="1"/>
</dbReference>
<dbReference type="InterPro" id="IPR001314">
    <property type="entry name" value="Peptidase_S1A"/>
</dbReference>
<comment type="subcellular location">
    <subcellularLocation>
        <location evidence="1">Secreted</location>
    </subcellularLocation>
</comment>
<reference evidence="9" key="1">
    <citation type="submission" date="2021-03" db="EMBL/GenBank/DDBJ databases">
        <title>Chromosome level genome of the anhydrobiotic midge Polypedilum vanderplanki.</title>
        <authorList>
            <person name="Yoshida Y."/>
            <person name="Kikawada T."/>
            <person name="Gusev O."/>
        </authorList>
    </citation>
    <scope>NUCLEOTIDE SEQUENCE</scope>
    <source>
        <strain evidence="9">NIAS01</strain>
        <tissue evidence="9">Whole body or cell culture</tissue>
    </source>
</reference>
<evidence type="ECO:0000256" key="2">
    <source>
        <dbReference type="ARBA" id="ARBA00022525"/>
    </source>
</evidence>
<dbReference type="InterPro" id="IPR018114">
    <property type="entry name" value="TRYPSIN_HIS"/>
</dbReference>
<gene>
    <name evidence="9" type="ORF">PVAND_016400</name>
</gene>
<dbReference type="Proteomes" id="UP001107558">
    <property type="component" value="Chromosome 4"/>
</dbReference>
<dbReference type="GO" id="GO:0005576">
    <property type="term" value="C:extracellular region"/>
    <property type="evidence" value="ECO:0007669"/>
    <property type="project" value="UniProtKB-SubCell"/>
</dbReference>
<keyword evidence="7" id="KW-0720">Serine protease</keyword>
<dbReference type="Pfam" id="PF00089">
    <property type="entry name" value="Trypsin"/>
    <property type="match status" value="2"/>
</dbReference>
<organism evidence="9 10">
    <name type="scientific">Polypedilum vanderplanki</name>
    <name type="common">Sleeping chironomid midge</name>
    <dbReference type="NCBI Taxonomy" id="319348"/>
    <lineage>
        <taxon>Eukaryota</taxon>
        <taxon>Metazoa</taxon>
        <taxon>Ecdysozoa</taxon>
        <taxon>Arthropoda</taxon>
        <taxon>Hexapoda</taxon>
        <taxon>Insecta</taxon>
        <taxon>Pterygota</taxon>
        <taxon>Neoptera</taxon>
        <taxon>Endopterygota</taxon>
        <taxon>Diptera</taxon>
        <taxon>Nematocera</taxon>
        <taxon>Chironomoidea</taxon>
        <taxon>Chironomidae</taxon>
        <taxon>Chironominae</taxon>
        <taxon>Polypedilum</taxon>
        <taxon>Polypedilum</taxon>
    </lineage>
</organism>
<name>A0A9J6BF17_POLVA</name>
<sequence length="224" mass="23757">MKSPVNVRDRRIVGGVKLFHTAIHTKLPFTFNSVVVLVLCGGSVLTIRSVLTAAHCPIGSSSTLVIAGAHNRNVVEANQQRRTVPSSGYRIHANYNPSNLNNDIAVLITPTPNFAWTTAGQPTRRPTGAQLSDLFVGDRSRATGWGRVTNTGQHQLSSETAQSNQGTCNGDSGGVLSVERPGHAQWVQVGVTSFGAAAGCVAGFPSGFARMTHFDAWINANQNP</sequence>
<evidence type="ECO:0000256" key="3">
    <source>
        <dbReference type="ARBA" id="ARBA00022729"/>
    </source>
</evidence>
<keyword evidence="10" id="KW-1185">Reference proteome</keyword>
<proteinExistence type="inferred from homology"/>
<dbReference type="PROSITE" id="PS00134">
    <property type="entry name" value="TRYPSIN_HIS"/>
    <property type="match status" value="1"/>
</dbReference>
<dbReference type="AlphaFoldDB" id="A0A9J6BF17"/>
<dbReference type="FunFam" id="2.40.10.10:FF:000054">
    <property type="entry name" value="Complement C1r subcomponent"/>
    <property type="match status" value="1"/>
</dbReference>
<dbReference type="PROSITE" id="PS00135">
    <property type="entry name" value="TRYPSIN_SER"/>
    <property type="match status" value="1"/>
</dbReference>
<comment type="similarity">
    <text evidence="6">Belongs to the peptidase S1 family. CLIP subfamily.</text>
</comment>
<dbReference type="InterPro" id="IPR051333">
    <property type="entry name" value="CLIP_Serine_Protease"/>
</dbReference>
<evidence type="ECO:0000256" key="5">
    <source>
        <dbReference type="ARBA" id="ARBA00023180"/>
    </source>
</evidence>
<dbReference type="GO" id="GO:0004252">
    <property type="term" value="F:serine-type endopeptidase activity"/>
    <property type="evidence" value="ECO:0007669"/>
    <property type="project" value="InterPro"/>
</dbReference>
<evidence type="ECO:0000259" key="8">
    <source>
        <dbReference type="PROSITE" id="PS50240"/>
    </source>
</evidence>
<dbReference type="SMART" id="SM00020">
    <property type="entry name" value="Tryp_SPc"/>
    <property type="match status" value="1"/>
</dbReference>